<evidence type="ECO:0000256" key="1">
    <source>
        <dbReference type="SAM" id="MobiDB-lite"/>
    </source>
</evidence>
<dbReference type="AlphaFoldDB" id="S9SKH1"/>
<reference evidence="3" key="1">
    <citation type="journal article" date="2014" name="Stand. Genomic Sci.">
        <title>Genome sequence of the exopolysaccharide-producing Salipiger mucosus type strain (DSM 16094(T)), a moderately halophilic member of the Roseobacter clade.</title>
        <authorList>
            <person name="Riedel T."/>
            <person name="Spring S."/>
            <person name="Fiebig A."/>
            <person name="Petersen J."/>
            <person name="Kyrpides N.C."/>
            <person name="Goker M."/>
            <person name="Klenk H.P."/>
        </authorList>
    </citation>
    <scope>NUCLEOTIDE SEQUENCE [LARGE SCALE GENOMIC DNA]</scope>
    <source>
        <strain evidence="3">DSM 16094</strain>
    </source>
</reference>
<comment type="caution">
    <text evidence="2">The sequence shown here is derived from an EMBL/GenBank/DDBJ whole genome shotgun (WGS) entry which is preliminary data.</text>
</comment>
<protein>
    <submittedName>
        <fullName evidence="2">Uncharacterized protein</fullName>
    </submittedName>
</protein>
<accession>S9SKH1</accession>
<dbReference type="Proteomes" id="UP000015347">
    <property type="component" value="Unassembled WGS sequence"/>
</dbReference>
<organism evidence="2 3">
    <name type="scientific">Salipiger mucosus DSM 16094</name>
    <dbReference type="NCBI Taxonomy" id="1123237"/>
    <lineage>
        <taxon>Bacteria</taxon>
        <taxon>Pseudomonadati</taxon>
        <taxon>Pseudomonadota</taxon>
        <taxon>Alphaproteobacteria</taxon>
        <taxon>Rhodobacterales</taxon>
        <taxon>Roseobacteraceae</taxon>
        <taxon>Salipiger</taxon>
    </lineage>
</organism>
<dbReference type="EMBL" id="APVH01000003">
    <property type="protein sequence ID" value="EPX86879.1"/>
    <property type="molecule type" value="Genomic_DNA"/>
</dbReference>
<name>S9SKH1_9RHOB</name>
<feature type="compositionally biased region" description="Acidic residues" evidence="1">
    <location>
        <begin position="12"/>
        <end position="36"/>
    </location>
</feature>
<keyword evidence="3" id="KW-1185">Reference proteome</keyword>
<dbReference type="HOGENOM" id="CLU_2144065_0_0_5"/>
<proteinExistence type="predicted"/>
<sequence length="112" mass="11769">MAALALTAVAFDWDEPSDSPEDDNEDAGPNDTEDGAEPGLDIVMQLSEGSGSSYAPVTGSEGDDTLSTELLLRYESATQAARDVTIDLQDSDVTWDDVAFVGVQTPTLVAQT</sequence>
<evidence type="ECO:0000313" key="3">
    <source>
        <dbReference type="Proteomes" id="UP000015347"/>
    </source>
</evidence>
<evidence type="ECO:0000313" key="2">
    <source>
        <dbReference type="EMBL" id="EPX86879.1"/>
    </source>
</evidence>
<gene>
    <name evidence="2" type="ORF">Salmuc_01530</name>
</gene>
<feature type="region of interest" description="Disordered" evidence="1">
    <location>
        <begin position="1"/>
        <end position="39"/>
    </location>
</feature>